<name>A0A368GYK1_ANCCA</name>
<dbReference type="Proteomes" id="UP000252519">
    <property type="component" value="Unassembled WGS sequence"/>
</dbReference>
<keyword evidence="2" id="KW-1185">Reference proteome</keyword>
<sequence>MSQFSFPRIQKWAEDGFEYVDSKLQAVTVCSFSVGLDVGGVPYPLPIGRLLERYRCRQHRRRVRSACS</sequence>
<reference evidence="1 2" key="1">
    <citation type="submission" date="2014-10" db="EMBL/GenBank/DDBJ databases">
        <title>Draft genome of the hookworm Ancylostoma caninum.</title>
        <authorList>
            <person name="Mitreva M."/>
        </authorList>
    </citation>
    <scope>NUCLEOTIDE SEQUENCE [LARGE SCALE GENOMIC DNA]</scope>
    <source>
        <strain evidence="1 2">Baltimore</strain>
    </source>
</reference>
<gene>
    <name evidence="1" type="ORF">ANCCAN_05434</name>
</gene>
<proteinExistence type="predicted"/>
<protein>
    <submittedName>
        <fullName evidence="1">Uncharacterized protein</fullName>
    </submittedName>
</protein>
<evidence type="ECO:0000313" key="2">
    <source>
        <dbReference type="Proteomes" id="UP000252519"/>
    </source>
</evidence>
<comment type="caution">
    <text evidence="1">The sequence shown here is derived from an EMBL/GenBank/DDBJ whole genome shotgun (WGS) entry which is preliminary data.</text>
</comment>
<organism evidence="1 2">
    <name type="scientific">Ancylostoma caninum</name>
    <name type="common">Dog hookworm</name>
    <dbReference type="NCBI Taxonomy" id="29170"/>
    <lineage>
        <taxon>Eukaryota</taxon>
        <taxon>Metazoa</taxon>
        <taxon>Ecdysozoa</taxon>
        <taxon>Nematoda</taxon>
        <taxon>Chromadorea</taxon>
        <taxon>Rhabditida</taxon>
        <taxon>Rhabditina</taxon>
        <taxon>Rhabditomorpha</taxon>
        <taxon>Strongyloidea</taxon>
        <taxon>Ancylostomatidae</taxon>
        <taxon>Ancylostomatinae</taxon>
        <taxon>Ancylostoma</taxon>
    </lineage>
</organism>
<dbReference type="EMBL" id="JOJR01000046">
    <property type="protein sequence ID" value="RCN48439.1"/>
    <property type="molecule type" value="Genomic_DNA"/>
</dbReference>
<dbReference type="AlphaFoldDB" id="A0A368GYK1"/>
<evidence type="ECO:0000313" key="1">
    <source>
        <dbReference type="EMBL" id="RCN48439.1"/>
    </source>
</evidence>
<accession>A0A368GYK1</accession>